<name>A0A820U8L1_9BILA</name>
<proteinExistence type="predicted"/>
<gene>
    <name evidence="2" type="ORF">FME351_LOCUS21037</name>
    <name evidence="3" type="ORF">TSG867_LOCUS19364</name>
</gene>
<evidence type="ECO:0000313" key="2">
    <source>
        <dbReference type="EMBL" id="CAF3582689.1"/>
    </source>
</evidence>
<feature type="domain" description="J" evidence="1">
    <location>
        <begin position="214"/>
        <end position="268"/>
    </location>
</feature>
<accession>A0A820U8L1</accession>
<dbReference type="GO" id="GO:0003676">
    <property type="term" value="F:nucleic acid binding"/>
    <property type="evidence" value="ECO:0007669"/>
    <property type="project" value="InterPro"/>
</dbReference>
<comment type="caution">
    <text evidence="3">The sequence shown here is derived from an EMBL/GenBank/DDBJ whole genome shotgun (WGS) entry which is preliminary data.</text>
</comment>
<dbReference type="SMART" id="SM00271">
    <property type="entry name" value="DnaJ"/>
    <property type="match status" value="1"/>
</dbReference>
<dbReference type="AlphaFoldDB" id="A0A820U8L1"/>
<dbReference type="Gene3D" id="1.10.287.110">
    <property type="entry name" value="DnaJ domain"/>
    <property type="match status" value="1"/>
</dbReference>
<dbReference type="EMBL" id="CAJOBQ010001348">
    <property type="protein sequence ID" value="CAF4479506.1"/>
    <property type="molecule type" value="Genomic_DNA"/>
</dbReference>
<evidence type="ECO:0000313" key="3">
    <source>
        <dbReference type="EMBL" id="CAF4479506.1"/>
    </source>
</evidence>
<protein>
    <recommendedName>
        <fullName evidence="1">J domain-containing protein</fullName>
    </recommendedName>
</protein>
<dbReference type="InterPro" id="IPR036397">
    <property type="entry name" value="RNaseH_sf"/>
</dbReference>
<dbReference type="Proteomes" id="UP000663869">
    <property type="component" value="Unassembled WGS sequence"/>
</dbReference>
<dbReference type="EMBL" id="CAJNYU010002681">
    <property type="protein sequence ID" value="CAF3582689.1"/>
    <property type="molecule type" value="Genomic_DNA"/>
</dbReference>
<evidence type="ECO:0000313" key="4">
    <source>
        <dbReference type="Proteomes" id="UP000663862"/>
    </source>
</evidence>
<evidence type="ECO:0000259" key="1">
    <source>
        <dbReference type="SMART" id="SM00271"/>
    </source>
</evidence>
<dbReference type="InterPro" id="IPR001623">
    <property type="entry name" value="DnaJ_domain"/>
</dbReference>
<dbReference type="CDD" id="cd06257">
    <property type="entry name" value="DnaJ"/>
    <property type="match status" value="1"/>
</dbReference>
<dbReference type="PRINTS" id="PR00625">
    <property type="entry name" value="JDOMAIN"/>
</dbReference>
<dbReference type="InterPro" id="IPR036869">
    <property type="entry name" value="J_dom_sf"/>
</dbReference>
<dbReference type="Gene3D" id="3.30.420.10">
    <property type="entry name" value="Ribonuclease H-like superfamily/Ribonuclease H"/>
    <property type="match status" value="1"/>
</dbReference>
<reference evidence="3" key="1">
    <citation type="submission" date="2021-02" db="EMBL/GenBank/DDBJ databases">
        <authorList>
            <person name="Nowell W R."/>
        </authorList>
    </citation>
    <scope>NUCLEOTIDE SEQUENCE</scope>
</reference>
<dbReference type="Proteomes" id="UP000663862">
    <property type="component" value="Unassembled WGS sequence"/>
</dbReference>
<dbReference type="Pfam" id="PF00226">
    <property type="entry name" value="DnaJ"/>
    <property type="match status" value="1"/>
</dbReference>
<sequence length="334" mass="36813">MMAARYLQESRSVLVVNTNDGNSMADEEFYRHISQLPIVIVPGTQNNYLYSYTETGMPVLNLVQGIRAIPAERQAIIISKIMSTVHSVAGESSLVAVSTSEALTRAQVIAGKVAPIAIVGVQLSWEALKSIRSWWQGKITGKRCAKQIIDASAGILGGYAGGAAGMALGTAILPGYGTLCGAVVGGFAGSVGASALMQWLTEYFFDVPKSVSVENAYNFLTLPLSCSNDEINRRYRTLALQYHPDKGGNAADFHKLQISVAIIKQARGQYISRHLDRLEYVNCLPLNTPMLTEEHKERRIEWAKQYLNDDWKAAIFTDESSFQLFRNTIRRWSK</sequence>
<dbReference type="SUPFAM" id="SSF46565">
    <property type="entry name" value="Chaperone J-domain"/>
    <property type="match status" value="1"/>
</dbReference>
<organism evidence="3 4">
    <name type="scientific">Rotaria socialis</name>
    <dbReference type="NCBI Taxonomy" id="392032"/>
    <lineage>
        <taxon>Eukaryota</taxon>
        <taxon>Metazoa</taxon>
        <taxon>Spiralia</taxon>
        <taxon>Gnathifera</taxon>
        <taxon>Rotifera</taxon>
        <taxon>Eurotatoria</taxon>
        <taxon>Bdelloidea</taxon>
        <taxon>Philodinida</taxon>
        <taxon>Philodinidae</taxon>
        <taxon>Rotaria</taxon>
    </lineage>
</organism>